<feature type="compositionally biased region" description="Polar residues" evidence="1">
    <location>
        <begin position="59"/>
        <end position="72"/>
    </location>
</feature>
<organism evidence="2 3">
    <name type="scientific">Achlya hypogyna</name>
    <name type="common">Oomycete</name>
    <name type="synonym">Protoachlya hypogyna</name>
    <dbReference type="NCBI Taxonomy" id="1202772"/>
    <lineage>
        <taxon>Eukaryota</taxon>
        <taxon>Sar</taxon>
        <taxon>Stramenopiles</taxon>
        <taxon>Oomycota</taxon>
        <taxon>Saprolegniomycetes</taxon>
        <taxon>Saprolegniales</taxon>
        <taxon>Achlyaceae</taxon>
        <taxon>Achlya</taxon>
    </lineage>
</organism>
<gene>
    <name evidence="2" type="ORF">ACHHYP_14007</name>
</gene>
<accession>A0A1V9YE81</accession>
<sequence length="124" mass="13781">MDELPTSFGTTKKQPPTRAPRNKKPTTQTNRSQGPTGNQQRSKRPSSGRGSGKYGPHTGTETNRQPMQSASYGRSLFKDSFLEDPWAELLQPRDVRPSKAPTGFGRSLFQPSFLEDPWAALLAY</sequence>
<name>A0A1V9YE81_ACHHY</name>
<evidence type="ECO:0000313" key="2">
    <source>
        <dbReference type="EMBL" id="OQR84020.1"/>
    </source>
</evidence>
<dbReference type="EMBL" id="JNBR01001990">
    <property type="protein sequence ID" value="OQR84020.1"/>
    <property type="molecule type" value="Genomic_DNA"/>
</dbReference>
<reference evidence="2 3" key="1">
    <citation type="journal article" date="2014" name="Genome Biol. Evol.">
        <title>The secreted proteins of Achlya hypogyna and Thraustotheca clavata identify the ancestral oomycete secretome and reveal gene acquisitions by horizontal gene transfer.</title>
        <authorList>
            <person name="Misner I."/>
            <person name="Blouin N."/>
            <person name="Leonard G."/>
            <person name="Richards T.A."/>
            <person name="Lane C.E."/>
        </authorList>
    </citation>
    <scope>NUCLEOTIDE SEQUENCE [LARGE SCALE GENOMIC DNA]</scope>
    <source>
        <strain evidence="2 3">ATCC 48635</strain>
    </source>
</reference>
<proteinExistence type="predicted"/>
<evidence type="ECO:0000313" key="3">
    <source>
        <dbReference type="Proteomes" id="UP000243579"/>
    </source>
</evidence>
<evidence type="ECO:0000256" key="1">
    <source>
        <dbReference type="SAM" id="MobiDB-lite"/>
    </source>
</evidence>
<dbReference type="Proteomes" id="UP000243579">
    <property type="component" value="Unassembled WGS sequence"/>
</dbReference>
<dbReference type="OrthoDB" id="76746at2759"/>
<keyword evidence="3" id="KW-1185">Reference proteome</keyword>
<protein>
    <submittedName>
        <fullName evidence="2">Uncharacterized protein</fullName>
    </submittedName>
</protein>
<feature type="compositionally biased region" description="Polar residues" evidence="1">
    <location>
        <begin position="25"/>
        <end position="40"/>
    </location>
</feature>
<feature type="region of interest" description="Disordered" evidence="1">
    <location>
        <begin position="1"/>
        <end position="76"/>
    </location>
</feature>
<dbReference type="AlphaFoldDB" id="A0A1V9YE81"/>
<comment type="caution">
    <text evidence="2">The sequence shown here is derived from an EMBL/GenBank/DDBJ whole genome shotgun (WGS) entry which is preliminary data.</text>
</comment>